<dbReference type="GO" id="GO:0036376">
    <property type="term" value="P:sodium ion export across plasma membrane"/>
    <property type="evidence" value="ECO:0007669"/>
    <property type="project" value="TreeGrafter"/>
</dbReference>
<reference evidence="8" key="1">
    <citation type="submission" date="2022-03" db="EMBL/GenBank/DDBJ databases">
        <authorList>
            <person name="Lindestad O."/>
        </authorList>
    </citation>
    <scope>NUCLEOTIDE SEQUENCE</scope>
</reference>
<dbReference type="GO" id="GO:0005890">
    <property type="term" value="C:sodium:potassium-exchanging ATPase complex"/>
    <property type="evidence" value="ECO:0007669"/>
    <property type="project" value="InterPro"/>
</dbReference>
<keyword evidence="4" id="KW-0735">Signal-anchor</keyword>
<keyword evidence="6 7" id="KW-0472">Membrane</keyword>
<dbReference type="GO" id="GO:0006883">
    <property type="term" value="P:intracellular sodium ion homeostasis"/>
    <property type="evidence" value="ECO:0007669"/>
    <property type="project" value="TreeGrafter"/>
</dbReference>
<keyword evidence="3 7" id="KW-0812">Transmembrane</keyword>
<dbReference type="InterPro" id="IPR000402">
    <property type="entry name" value="Na/K_ATPase_sub_beta"/>
</dbReference>
<keyword evidence="9" id="KW-1185">Reference proteome</keyword>
<evidence type="ECO:0000256" key="5">
    <source>
        <dbReference type="ARBA" id="ARBA00022989"/>
    </source>
</evidence>
<dbReference type="GO" id="GO:0030007">
    <property type="term" value="P:intracellular potassium ion homeostasis"/>
    <property type="evidence" value="ECO:0007669"/>
    <property type="project" value="TreeGrafter"/>
</dbReference>
<comment type="similarity">
    <text evidence="2">Belongs to the X(+)/potassium ATPases subunit beta family.</text>
</comment>
<proteinExistence type="inferred from homology"/>
<dbReference type="GO" id="GO:0001671">
    <property type="term" value="F:ATPase activator activity"/>
    <property type="evidence" value="ECO:0007669"/>
    <property type="project" value="TreeGrafter"/>
</dbReference>
<dbReference type="AlphaFoldDB" id="A0A8S4RK77"/>
<comment type="subcellular location">
    <subcellularLocation>
        <location evidence="1">Membrane</location>
        <topology evidence="1">Single-pass type II membrane protein</topology>
    </subcellularLocation>
</comment>
<comment type="caution">
    <text evidence="8">The sequence shown here is derived from an EMBL/GenBank/DDBJ whole genome shotgun (WGS) entry which is preliminary data.</text>
</comment>
<feature type="transmembrane region" description="Helical" evidence="7">
    <location>
        <begin position="12"/>
        <end position="39"/>
    </location>
</feature>
<dbReference type="PANTHER" id="PTHR11523:SF28">
    <property type="entry name" value="NA_K-ATPASE BETA SUBUNIT ISOFORM 4-RELATED"/>
    <property type="match status" value="1"/>
</dbReference>
<name>A0A8S4RK77_9NEOP</name>
<dbReference type="GO" id="GO:1990573">
    <property type="term" value="P:potassium ion import across plasma membrane"/>
    <property type="evidence" value="ECO:0007669"/>
    <property type="project" value="TreeGrafter"/>
</dbReference>
<dbReference type="Pfam" id="PF00287">
    <property type="entry name" value="Na_K-ATPase"/>
    <property type="match status" value="1"/>
</dbReference>
<evidence type="ECO:0000256" key="4">
    <source>
        <dbReference type="ARBA" id="ARBA00022968"/>
    </source>
</evidence>
<dbReference type="OrthoDB" id="5912413at2759"/>
<organism evidence="8 9">
    <name type="scientific">Pararge aegeria aegeria</name>
    <dbReference type="NCBI Taxonomy" id="348720"/>
    <lineage>
        <taxon>Eukaryota</taxon>
        <taxon>Metazoa</taxon>
        <taxon>Ecdysozoa</taxon>
        <taxon>Arthropoda</taxon>
        <taxon>Hexapoda</taxon>
        <taxon>Insecta</taxon>
        <taxon>Pterygota</taxon>
        <taxon>Neoptera</taxon>
        <taxon>Endopterygota</taxon>
        <taxon>Lepidoptera</taxon>
        <taxon>Glossata</taxon>
        <taxon>Ditrysia</taxon>
        <taxon>Papilionoidea</taxon>
        <taxon>Nymphalidae</taxon>
        <taxon>Satyrinae</taxon>
        <taxon>Satyrini</taxon>
        <taxon>Parargina</taxon>
        <taxon>Pararge</taxon>
    </lineage>
</organism>
<evidence type="ECO:0000313" key="9">
    <source>
        <dbReference type="Proteomes" id="UP000838756"/>
    </source>
</evidence>
<dbReference type="Proteomes" id="UP000838756">
    <property type="component" value="Unassembled WGS sequence"/>
</dbReference>
<dbReference type="PANTHER" id="PTHR11523">
    <property type="entry name" value="SODIUM/POTASSIUM-DEPENDENT ATPASE BETA SUBUNIT"/>
    <property type="match status" value="1"/>
</dbReference>
<gene>
    <name evidence="8" type="primary">jg1264</name>
    <name evidence="8" type="ORF">PAEG_LOCUS13700</name>
</gene>
<dbReference type="EMBL" id="CAKXAJ010025195">
    <property type="protein sequence ID" value="CAH2236241.1"/>
    <property type="molecule type" value="Genomic_DNA"/>
</dbReference>
<accession>A0A8S4RK77</accession>
<dbReference type="Gene3D" id="2.60.40.1660">
    <property type="entry name" value="Na, k-atpase alpha subunit"/>
    <property type="match status" value="1"/>
</dbReference>
<evidence type="ECO:0000256" key="3">
    <source>
        <dbReference type="ARBA" id="ARBA00022692"/>
    </source>
</evidence>
<evidence type="ECO:0000256" key="6">
    <source>
        <dbReference type="ARBA" id="ARBA00023136"/>
    </source>
</evidence>
<dbReference type="InterPro" id="IPR038702">
    <property type="entry name" value="Na/K_ATPase_sub_beta_sf"/>
</dbReference>
<sequence length="257" mass="28903">MVNNCICIVEGIVLAFYAVFYAVLALMFAICMAGLFSVLDDRKPTFILGSSLIGANPGVASRPRGIAFDTQNSSNFDDYMNELQEFLKPYENETWFSSKKKCTKEDNYGFPESPCAFVKLNKIYSWKPDFIGATELPADMSEDLQEYIKGLSESERQQVWVSCWDEKNNSTTTQIEYPWGRGLAGRFYPFLNQDGYISPLVAVRITPPTNTLIAVRCRAWAKNIVYNKSLKEPSGYVRIPIMITDHAAVNITVSATS</sequence>
<evidence type="ECO:0000313" key="8">
    <source>
        <dbReference type="EMBL" id="CAH2236241.1"/>
    </source>
</evidence>
<keyword evidence="5 7" id="KW-1133">Transmembrane helix</keyword>
<evidence type="ECO:0000256" key="1">
    <source>
        <dbReference type="ARBA" id="ARBA00004606"/>
    </source>
</evidence>
<evidence type="ECO:0000256" key="7">
    <source>
        <dbReference type="SAM" id="Phobius"/>
    </source>
</evidence>
<protein>
    <submittedName>
        <fullName evidence="8">Jg1264 protein</fullName>
    </submittedName>
</protein>
<evidence type="ECO:0000256" key="2">
    <source>
        <dbReference type="ARBA" id="ARBA00005876"/>
    </source>
</evidence>